<accession>A0A394DA26</accession>
<dbReference type="GO" id="GO:0009630">
    <property type="term" value="P:gravitropism"/>
    <property type="evidence" value="ECO:0007669"/>
    <property type="project" value="InterPro"/>
</dbReference>
<dbReference type="EMBL" id="MLAU01005761">
    <property type="protein sequence ID" value="OIW20113.1"/>
    <property type="molecule type" value="Genomic_DNA"/>
</dbReference>
<dbReference type="GO" id="GO:0040008">
    <property type="term" value="P:regulation of growth"/>
    <property type="evidence" value="ECO:0007669"/>
    <property type="project" value="InterPro"/>
</dbReference>
<dbReference type="PANTHER" id="PTHR34045:SF3">
    <property type="entry name" value="PROTEIN LAZY 4"/>
    <property type="match status" value="1"/>
</dbReference>
<comment type="caution">
    <text evidence="3">The sequence shown here is derived from an EMBL/GenBank/DDBJ whole genome shotgun (WGS) entry which is preliminary data.</text>
</comment>
<dbReference type="AlphaFoldDB" id="A0A394DA26"/>
<proteinExistence type="inferred from homology"/>
<keyword evidence="1" id="KW-0341">Growth regulation</keyword>
<evidence type="ECO:0000313" key="3">
    <source>
        <dbReference type="EMBL" id="OIW20113.1"/>
    </source>
</evidence>
<evidence type="ECO:0000256" key="1">
    <source>
        <dbReference type="ARBA" id="ARBA00022604"/>
    </source>
</evidence>
<dbReference type="STRING" id="3871.A0A394DA26"/>
<dbReference type="InterPro" id="IPR044683">
    <property type="entry name" value="LAZY"/>
</dbReference>
<protein>
    <submittedName>
        <fullName evidence="3">Uncharacterized protein</fullName>
    </submittedName>
</protein>
<sequence>MFVCRSGFAPTPSLRDTLQESRMEKDNASEENLWPKFLSSILYEEVQKMTKKNNEDELEERSDNGCKWVKTDSEYIVLEI</sequence>
<reference evidence="3 4" key="1">
    <citation type="journal article" date="2017" name="Plant Biotechnol. J.">
        <title>A comprehensive draft genome sequence for lupin (Lupinus angustifolius), an emerging health food: insights into plant-microbe interactions and legume evolution.</title>
        <authorList>
            <person name="Hane J.K."/>
            <person name="Ming Y."/>
            <person name="Kamphuis L.G."/>
            <person name="Nelson M.N."/>
            <person name="Garg G."/>
            <person name="Atkins C.A."/>
            <person name="Bayer P.E."/>
            <person name="Bravo A."/>
            <person name="Bringans S."/>
            <person name="Cannon S."/>
            <person name="Edwards D."/>
            <person name="Foley R."/>
            <person name="Gao L.L."/>
            <person name="Harrison M.J."/>
            <person name="Huang W."/>
            <person name="Hurgobin B."/>
            <person name="Li S."/>
            <person name="Liu C.W."/>
            <person name="McGrath A."/>
            <person name="Morahan G."/>
            <person name="Murray J."/>
            <person name="Weller J."/>
            <person name="Jian J."/>
            <person name="Singh K.B."/>
        </authorList>
    </citation>
    <scope>NUCLEOTIDE SEQUENCE [LARGE SCALE GENOMIC DNA]</scope>
    <source>
        <strain evidence="4">cv. Tanjil</strain>
        <tissue evidence="3">Whole plant</tissue>
    </source>
</reference>
<dbReference type="Proteomes" id="UP000188354">
    <property type="component" value="Unassembled WGS sequence"/>
</dbReference>
<evidence type="ECO:0000313" key="4">
    <source>
        <dbReference type="Proteomes" id="UP000188354"/>
    </source>
</evidence>
<comment type="similarity">
    <text evidence="2">Belongs to the LAZY family.</text>
</comment>
<keyword evidence="4" id="KW-1185">Reference proteome</keyword>
<evidence type="ECO:0000256" key="2">
    <source>
        <dbReference type="ARBA" id="ARBA00024198"/>
    </source>
</evidence>
<name>A0A394DA26_LUPAN</name>
<dbReference type="PANTHER" id="PTHR34045">
    <property type="entry name" value="OS03G0406300 PROTEIN"/>
    <property type="match status" value="1"/>
</dbReference>
<organism evidence="3 4">
    <name type="scientific">Lupinus angustifolius</name>
    <name type="common">Narrow-leaved blue lupine</name>
    <dbReference type="NCBI Taxonomy" id="3871"/>
    <lineage>
        <taxon>Eukaryota</taxon>
        <taxon>Viridiplantae</taxon>
        <taxon>Streptophyta</taxon>
        <taxon>Embryophyta</taxon>
        <taxon>Tracheophyta</taxon>
        <taxon>Spermatophyta</taxon>
        <taxon>Magnoliopsida</taxon>
        <taxon>eudicotyledons</taxon>
        <taxon>Gunneridae</taxon>
        <taxon>Pentapetalae</taxon>
        <taxon>rosids</taxon>
        <taxon>fabids</taxon>
        <taxon>Fabales</taxon>
        <taxon>Fabaceae</taxon>
        <taxon>Papilionoideae</taxon>
        <taxon>50 kb inversion clade</taxon>
        <taxon>genistoids sensu lato</taxon>
        <taxon>core genistoids</taxon>
        <taxon>Genisteae</taxon>
        <taxon>Lupinus</taxon>
    </lineage>
</organism>
<dbReference type="Gramene" id="OIW20113">
    <property type="protein sequence ID" value="OIW20113"/>
    <property type="gene ID" value="TanjilG_01886"/>
</dbReference>
<gene>
    <name evidence="3" type="ORF">TanjilG_01886</name>
</gene>